<evidence type="ECO:0000256" key="7">
    <source>
        <dbReference type="ARBA" id="ARBA00022777"/>
    </source>
</evidence>
<dbReference type="EMBL" id="CP146606">
    <property type="protein sequence ID" value="WYK19983.1"/>
    <property type="molecule type" value="Genomic_DNA"/>
</dbReference>
<dbReference type="Pfam" id="PF02518">
    <property type="entry name" value="HATPase_c"/>
    <property type="match status" value="1"/>
</dbReference>
<evidence type="ECO:0000256" key="4">
    <source>
        <dbReference type="ARBA" id="ARBA00022553"/>
    </source>
</evidence>
<evidence type="ECO:0000256" key="3">
    <source>
        <dbReference type="ARBA" id="ARBA00012438"/>
    </source>
</evidence>
<evidence type="ECO:0000256" key="6">
    <source>
        <dbReference type="ARBA" id="ARBA00022692"/>
    </source>
</evidence>
<dbReference type="InterPro" id="IPR003594">
    <property type="entry name" value="HATPase_dom"/>
</dbReference>
<dbReference type="Gene3D" id="3.30.565.10">
    <property type="entry name" value="Histidine kinase-like ATPase, C-terminal domain"/>
    <property type="match status" value="1"/>
</dbReference>
<dbReference type="InterPro" id="IPR036890">
    <property type="entry name" value="HATPase_C_sf"/>
</dbReference>
<keyword evidence="13" id="KW-1185">Reference proteome</keyword>
<protein>
    <recommendedName>
        <fullName evidence="3">histidine kinase</fullName>
        <ecNumber evidence="3">2.7.13.3</ecNumber>
    </recommendedName>
</protein>
<dbReference type="PANTHER" id="PTHR45436">
    <property type="entry name" value="SENSOR HISTIDINE KINASE YKOH"/>
    <property type="match status" value="1"/>
</dbReference>
<gene>
    <name evidence="12" type="ORF">RZS32_001630</name>
</gene>
<keyword evidence="8" id="KW-1133">Transmembrane helix</keyword>
<dbReference type="InterPro" id="IPR005467">
    <property type="entry name" value="His_kinase_dom"/>
</dbReference>
<evidence type="ECO:0000256" key="9">
    <source>
        <dbReference type="ARBA" id="ARBA00023012"/>
    </source>
</evidence>
<accession>A0ABZ2TJQ4</accession>
<comment type="catalytic activity">
    <reaction evidence="1">
        <text>ATP + protein L-histidine = ADP + protein N-phospho-L-histidine.</text>
        <dbReference type="EC" id="2.7.13.3"/>
    </reaction>
</comment>
<evidence type="ECO:0000256" key="2">
    <source>
        <dbReference type="ARBA" id="ARBA00004141"/>
    </source>
</evidence>
<evidence type="ECO:0000256" key="10">
    <source>
        <dbReference type="ARBA" id="ARBA00023136"/>
    </source>
</evidence>
<dbReference type="PANTHER" id="PTHR45436:SF15">
    <property type="entry name" value="SENSOR HISTIDINE KINASE CUSS"/>
    <property type="match status" value="1"/>
</dbReference>
<dbReference type="CDD" id="cd00075">
    <property type="entry name" value="HATPase"/>
    <property type="match status" value="1"/>
</dbReference>
<keyword evidence="6" id="KW-0812">Transmembrane</keyword>
<evidence type="ECO:0000256" key="8">
    <source>
        <dbReference type="ARBA" id="ARBA00022989"/>
    </source>
</evidence>
<comment type="subcellular location">
    <subcellularLocation>
        <location evidence="2">Membrane</location>
        <topology evidence="2">Multi-pass membrane protein</topology>
    </subcellularLocation>
</comment>
<dbReference type="Proteomes" id="UP001281305">
    <property type="component" value="Chromosome"/>
</dbReference>
<evidence type="ECO:0000313" key="13">
    <source>
        <dbReference type="Proteomes" id="UP001281305"/>
    </source>
</evidence>
<dbReference type="GO" id="GO:0016301">
    <property type="term" value="F:kinase activity"/>
    <property type="evidence" value="ECO:0007669"/>
    <property type="project" value="UniProtKB-KW"/>
</dbReference>
<feature type="domain" description="Histidine kinase" evidence="11">
    <location>
        <begin position="1"/>
        <end position="105"/>
    </location>
</feature>
<dbReference type="SMART" id="SM00387">
    <property type="entry name" value="HATPase_c"/>
    <property type="match status" value="1"/>
</dbReference>
<proteinExistence type="predicted"/>
<dbReference type="SUPFAM" id="SSF55874">
    <property type="entry name" value="ATPase domain of HSP90 chaperone/DNA topoisomerase II/histidine kinase"/>
    <property type="match status" value="1"/>
</dbReference>
<dbReference type="EC" id="2.7.13.3" evidence="3"/>
<keyword evidence="5" id="KW-0808">Transferase</keyword>
<name>A0ABZ2TJQ4_9RHOB</name>
<evidence type="ECO:0000313" key="12">
    <source>
        <dbReference type="EMBL" id="WYK19983.1"/>
    </source>
</evidence>
<evidence type="ECO:0000256" key="5">
    <source>
        <dbReference type="ARBA" id="ARBA00022679"/>
    </source>
</evidence>
<dbReference type="InterPro" id="IPR004358">
    <property type="entry name" value="Sig_transdc_His_kin-like_C"/>
</dbReference>
<evidence type="ECO:0000259" key="11">
    <source>
        <dbReference type="PROSITE" id="PS50109"/>
    </source>
</evidence>
<dbReference type="PROSITE" id="PS50109">
    <property type="entry name" value="HIS_KIN"/>
    <property type="match status" value="1"/>
</dbReference>
<keyword evidence="10" id="KW-0472">Membrane</keyword>
<keyword evidence="7 12" id="KW-0418">Kinase</keyword>
<dbReference type="PRINTS" id="PR00344">
    <property type="entry name" value="BCTRLSENSOR"/>
</dbReference>
<reference evidence="12 13" key="1">
    <citation type="submission" date="2024-02" db="EMBL/GenBank/DDBJ databases">
        <title>Roseovarius strain W115 nov., isolated from a marine algae.</title>
        <authorList>
            <person name="Lee M.W."/>
            <person name="Lee J.K."/>
            <person name="Kim J.M."/>
            <person name="Choi D.G."/>
            <person name="Baek J.H."/>
            <person name="Bayburt H."/>
            <person name="Jung J.J."/>
            <person name="Han D.M."/>
            <person name="Jeon C.O."/>
        </authorList>
    </citation>
    <scope>NUCLEOTIDE SEQUENCE [LARGE SCALE GENOMIC DNA]</scope>
    <source>
        <strain evidence="12 13">W115</strain>
    </source>
</reference>
<dbReference type="RefSeq" id="WP_317057831.1">
    <property type="nucleotide sequence ID" value="NZ_CP146606.1"/>
</dbReference>
<keyword evidence="9" id="KW-0902">Two-component regulatory system</keyword>
<keyword evidence="4" id="KW-0597">Phosphoprotein</keyword>
<organism evidence="12 13">
    <name type="scientific">Roseovarius rhodophyticola</name>
    <dbReference type="NCBI Taxonomy" id="3080827"/>
    <lineage>
        <taxon>Bacteria</taxon>
        <taxon>Pseudomonadati</taxon>
        <taxon>Pseudomonadota</taxon>
        <taxon>Alphaproteobacteria</taxon>
        <taxon>Rhodobacterales</taxon>
        <taxon>Roseobacteraceae</taxon>
        <taxon>Roseovarius</taxon>
    </lineage>
</organism>
<dbReference type="InterPro" id="IPR050428">
    <property type="entry name" value="TCS_sensor_his_kinase"/>
</dbReference>
<sequence length="105" mass="11073">MNIAAFDRIVTNLVENALKFSASVTIDSTATPVTISILDDGPGIPEAELQRVLEPFVTLDEARTADETGTGLGLAISNLLVRQAGGRLELSNKPEGGLCARLFFG</sequence>
<evidence type="ECO:0000256" key="1">
    <source>
        <dbReference type="ARBA" id="ARBA00000085"/>
    </source>
</evidence>